<dbReference type="InterPro" id="IPR053733">
    <property type="entry name" value="Heme_Transport_Util_sf"/>
</dbReference>
<dbReference type="SUPFAM" id="SSF144064">
    <property type="entry name" value="Heme iron utilization protein-like"/>
    <property type="match status" value="1"/>
</dbReference>
<evidence type="ECO:0000313" key="1">
    <source>
        <dbReference type="EMBL" id="SEG79347.1"/>
    </source>
</evidence>
<name>A0A1H6D250_9HYPH</name>
<accession>A0A1H6D250</accession>
<dbReference type="OrthoDB" id="316630at2"/>
<evidence type="ECO:0008006" key="3">
    <source>
        <dbReference type="Google" id="ProtNLM"/>
    </source>
</evidence>
<gene>
    <name evidence="1" type="ORF">SAMN04488115_11462</name>
</gene>
<evidence type="ECO:0000313" key="2">
    <source>
        <dbReference type="Proteomes" id="UP000236743"/>
    </source>
</evidence>
<dbReference type="AlphaFoldDB" id="A0A1H6D250"/>
<protein>
    <recommendedName>
        <fullName evidence="3">Heme degradation protein</fullName>
    </recommendedName>
</protein>
<proteinExistence type="predicted"/>
<dbReference type="Proteomes" id="UP000236743">
    <property type="component" value="Unassembled WGS sequence"/>
</dbReference>
<dbReference type="Gene3D" id="3.40.1570.10">
    <property type="entry name" value="HemS/ChuS/ChuX like domains"/>
    <property type="match status" value="1"/>
</dbReference>
<dbReference type="EMBL" id="FNUY01000014">
    <property type="protein sequence ID" value="SEG79347.1"/>
    <property type="molecule type" value="Genomic_DNA"/>
</dbReference>
<sequence>MTDTTQPRELLKQTPAEILAKLPGMGRIMLSARAGGATHERMGVVEKIAVEGDLVRLSGEMHDSALDLTVITRLIADRTSKMRERVLPRLECQNAEGEVLFSLIGLDGLEPFDQALAGFGSGEALEPVAREAGMGGSQEVPEGDLGAVTFAAILRNGAPIAIELRRPGLHQIWSGALPEPKPAMGFVNLMQPDFHLHLRAGAIAGWQREGEGDQVELHGRDADGVLIGLVLRGSAAAFEGVPSERSGDHG</sequence>
<dbReference type="RefSeq" id="WP_103875244.1">
    <property type="nucleotide sequence ID" value="NZ_FNUY01000014.1"/>
</dbReference>
<reference evidence="1 2" key="1">
    <citation type="submission" date="2016-10" db="EMBL/GenBank/DDBJ databases">
        <authorList>
            <person name="de Groot N.N."/>
        </authorList>
    </citation>
    <scope>NUCLEOTIDE SEQUENCE [LARGE SCALE GENOMIC DNA]</scope>
    <source>
        <strain evidence="1 2">DSM 26656</strain>
    </source>
</reference>
<organism evidence="1 2">
    <name type="scientific">Bosea lathyri</name>
    <dbReference type="NCBI Taxonomy" id="1036778"/>
    <lineage>
        <taxon>Bacteria</taxon>
        <taxon>Pseudomonadati</taxon>
        <taxon>Pseudomonadota</taxon>
        <taxon>Alphaproteobacteria</taxon>
        <taxon>Hyphomicrobiales</taxon>
        <taxon>Boseaceae</taxon>
        <taxon>Bosea</taxon>
    </lineage>
</organism>
<keyword evidence="2" id="KW-1185">Reference proteome</keyword>